<evidence type="ECO:0000256" key="1">
    <source>
        <dbReference type="SAM" id="Phobius"/>
    </source>
</evidence>
<feature type="transmembrane region" description="Helical" evidence="1">
    <location>
        <begin position="146"/>
        <end position="169"/>
    </location>
</feature>
<keyword evidence="1" id="KW-0812">Transmembrane</keyword>
<proteinExistence type="predicted"/>
<keyword evidence="1" id="KW-0472">Membrane</keyword>
<feature type="transmembrane region" description="Helical" evidence="1">
    <location>
        <begin position="106"/>
        <end position="125"/>
    </location>
</feature>
<organism evidence="2 3">
    <name type="scientific">Aneurinibacillus thermoaerophilus</name>
    <dbReference type="NCBI Taxonomy" id="143495"/>
    <lineage>
        <taxon>Bacteria</taxon>
        <taxon>Bacillati</taxon>
        <taxon>Bacillota</taxon>
        <taxon>Bacilli</taxon>
        <taxon>Bacillales</taxon>
        <taxon>Paenibacillaceae</taxon>
        <taxon>Aneurinibacillus group</taxon>
        <taxon>Aneurinibacillus</taxon>
    </lineage>
</organism>
<dbReference type="AlphaFoldDB" id="A0A1G7XDV1"/>
<accession>A0A1G7XDV1</accession>
<evidence type="ECO:0000313" key="2">
    <source>
        <dbReference type="EMBL" id="SDG82287.1"/>
    </source>
</evidence>
<gene>
    <name evidence="2" type="ORF">SAMN04489735_1003159</name>
</gene>
<dbReference type="OrthoDB" id="1912744at2"/>
<evidence type="ECO:0000313" key="3">
    <source>
        <dbReference type="Proteomes" id="UP000198956"/>
    </source>
</evidence>
<feature type="transmembrane region" description="Helical" evidence="1">
    <location>
        <begin position="208"/>
        <end position="226"/>
    </location>
</feature>
<reference evidence="2 3" key="1">
    <citation type="submission" date="2016-10" db="EMBL/GenBank/DDBJ databases">
        <authorList>
            <person name="de Groot N.N."/>
        </authorList>
    </citation>
    <scope>NUCLEOTIDE SEQUENCE [LARGE SCALE GENOMIC DNA]</scope>
    <source>
        <strain evidence="2 3">L 420-91</strain>
    </source>
</reference>
<sequence>MKKSKANTEFPEDVSHADLQQIIANFNKFEVKFPDQNEINSTIETVRTQMRIRARKKSGFLCRFSRIIWFAFSEISVIRPIYWLTSIALYVAGALFTWLSAMSNPYMMLLALSPTPFMLGLIEVFRGRDERMLELEMSCRYNAISVILSKLFVIGVYNIFINFVCSILFSLMSDSVQMYKITLFWLTPFTLVCGLSLMIAIRLRGGTSVMAMVSIWVSLCMVFLLSPALIDKLLVLDTFFYLMLIVIGTACTAIQIKKLLTTTNMYFERNVLLESHN</sequence>
<dbReference type="RefSeq" id="WP_091259913.1">
    <property type="nucleotide sequence ID" value="NZ_FNDE01000003.1"/>
</dbReference>
<dbReference type="Proteomes" id="UP000198956">
    <property type="component" value="Unassembled WGS sequence"/>
</dbReference>
<dbReference type="EMBL" id="FNDE01000003">
    <property type="protein sequence ID" value="SDG82287.1"/>
    <property type="molecule type" value="Genomic_DNA"/>
</dbReference>
<name>A0A1G7XDV1_ANETH</name>
<feature type="transmembrane region" description="Helical" evidence="1">
    <location>
        <begin position="181"/>
        <end position="201"/>
    </location>
</feature>
<protein>
    <recommendedName>
        <fullName evidence="4">ABC-2 family transporter protein</fullName>
    </recommendedName>
</protein>
<evidence type="ECO:0008006" key="4">
    <source>
        <dbReference type="Google" id="ProtNLM"/>
    </source>
</evidence>
<feature type="transmembrane region" description="Helical" evidence="1">
    <location>
        <begin position="238"/>
        <end position="256"/>
    </location>
</feature>
<keyword evidence="1" id="KW-1133">Transmembrane helix</keyword>
<feature type="transmembrane region" description="Helical" evidence="1">
    <location>
        <begin position="81"/>
        <end position="100"/>
    </location>
</feature>